<keyword evidence="2" id="KW-1185">Reference proteome</keyword>
<evidence type="ECO:0000313" key="2">
    <source>
        <dbReference type="Proteomes" id="UP001595880"/>
    </source>
</evidence>
<dbReference type="InterPro" id="IPR010349">
    <property type="entry name" value="Asparaginase_II"/>
</dbReference>
<organism evidence="1 2">
    <name type="scientific">Gracilibacillus marinus</name>
    <dbReference type="NCBI Taxonomy" id="630535"/>
    <lineage>
        <taxon>Bacteria</taxon>
        <taxon>Bacillati</taxon>
        <taxon>Bacillota</taxon>
        <taxon>Bacilli</taxon>
        <taxon>Bacillales</taxon>
        <taxon>Bacillaceae</taxon>
        <taxon>Gracilibacillus</taxon>
    </lineage>
</organism>
<dbReference type="EMBL" id="JBHSDV010000001">
    <property type="protein sequence ID" value="MFC4386654.1"/>
    <property type="molecule type" value="Genomic_DNA"/>
</dbReference>
<dbReference type="RefSeq" id="WP_390195441.1">
    <property type="nucleotide sequence ID" value="NZ_JBHSDV010000001.1"/>
</dbReference>
<dbReference type="Pfam" id="PF06089">
    <property type="entry name" value="Asparaginase_II"/>
    <property type="match status" value="1"/>
</dbReference>
<protein>
    <submittedName>
        <fullName evidence="1">Asparaginase</fullName>
    </submittedName>
</protein>
<dbReference type="PANTHER" id="PTHR42110:SF1">
    <property type="entry name" value="L-ASPARAGINASE, PUTATIVE (AFU_ORTHOLOGUE AFUA_3G11890)-RELATED"/>
    <property type="match status" value="1"/>
</dbReference>
<sequence>MSYSIIAREFRNQMVENVHHGAVCIIDQNQQIVYQKGDIYQPTFYRSAMKPLQAIPVFRSGLIEEYGLTGEEQALFTASQRGEVYHEKAILKLAEKVNIAEQELICHASYPLNEASKIEYIKAQKEKRAFLHNCSGKHIGFLAYVKKKQLANNYEDLHHPLQQEILETVATLSQTPVQDIITGVDGCGVPVFAVPLFNMAISYLKFADPTLIEDKETEKAVRKIAIVMNENPHIVASHQFICTALLQDKNIVAKGGAQGVYCLALKKEKISIALKVHSGTEALWPLIVAELLQKIQYSNTETIERLYALKSSSITNDSGKEVGHIELDL</sequence>
<proteinExistence type="predicted"/>
<evidence type="ECO:0000313" key="1">
    <source>
        <dbReference type="EMBL" id="MFC4386654.1"/>
    </source>
</evidence>
<reference evidence="2" key="1">
    <citation type="journal article" date="2019" name="Int. J. Syst. Evol. Microbiol.">
        <title>The Global Catalogue of Microorganisms (GCM) 10K type strain sequencing project: providing services to taxonomists for standard genome sequencing and annotation.</title>
        <authorList>
            <consortium name="The Broad Institute Genomics Platform"/>
            <consortium name="The Broad Institute Genome Sequencing Center for Infectious Disease"/>
            <person name="Wu L."/>
            <person name="Ma J."/>
        </authorList>
    </citation>
    <scope>NUCLEOTIDE SEQUENCE [LARGE SCALE GENOMIC DNA]</scope>
    <source>
        <strain evidence="2">KACC 14058</strain>
    </source>
</reference>
<dbReference type="PANTHER" id="PTHR42110">
    <property type="entry name" value="L-ASPARAGINASE, PUTATIVE (AFU_ORTHOLOGUE AFUA_3G11890)-RELATED"/>
    <property type="match status" value="1"/>
</dbReference>
<comment type="caution">
    <text evidence="1">The sequence shown here is derived from an EMBL/GenBank/DDBJ whole genome shotgun (WGS) entry which is preliminary data.</text>
</comment>
<accession>A0ABV8VQE0</accession>
<dbReference type="Proteomes" id="UP001595880">
    <property type="component" value="Unassembled WGS sequence"/>
</dbReference>
<name>A0ABV8VQE0_9BACI</name>
<gene>
    <name evidence="1" type="ORF">ACFOZ1_02415</name>
</gene>